<evidence type="ECO:0000256" key="2">
    <source>
        <dbReference type="ARBA" id="ARBA00012118"/>
    </source>
</evidence>
<dbReference type="EC" id="2.7.1.21" evidence="2"/>
<protein>
    <recommendedName>
        <fullName evidence="2">thymidine kinase</fullName>
        <ecNumber evidence="2">2.7.1.21</ecNumber>
    </recommendedName>
</protein>
<keyword evidence="5" id="KW-0547">Nucleotide-binding</keyword>
<dbReference type="GO" id="GO:0005524">
    <property type="term" value="F:ATP binding"/>
    <property type="evidence" value="ECO:0007669"/>
    <property type="project" value="UniProtKB-KW"/>
</dbReference>
<accession>A0A6C0LK24</accession>
<dbReference type="InterPro" id="IPR001267">
    <property type="entry name" value="Thymidine_kinase"/>
</dbReference>
<evidence type="ECO:0000256" key="3">
    <source>
        <dbReference type="ARBA" id="ARBA00022634"/>
    </source>
</evidence>
<evidence type="ECO:0000256" key="6">
    <source>
        <dbReference type="ARBA" id="ARBA00022777"/>
    </source>
</evidence>
<dbReference type="GO" id="GO:0046104">
    <property type="term" value="P:thymidine metabolic process"/>
    <property type="evidence" value="ECO:0007669"/>
    <property type="project" value="TreeGrafter"/>
</dbReference>
<evidence type="ECO:0000313" key="8">
    <source>
        <dbReference type="EMBL" id="QHU30248.1"/>
    </source>
</evidence>
<dbReference type="Gene3D" id="3.40.50.300">
    <property type="entry name" value="P-loop containing nucleotide triphosphate hydrolases"/>
    <property type="match status" value="1"/>
</dbReference>
<keyword evidence="6" id="KW-0418">Kinase</keyword>
<dbReference type="EMBL" id="MN740504">
    <property type="protein sequence ID" value="QHU30248.1"/>
    <property type="molecule type" value="Genomic_DNA"/>
</dbReference>
<evidence type="ECO:0000256" key="5">
    <source>
        <dbReference type="ARBA" id="ARBA00022741"/>
    </source>
</evidence>
<dbReference type="AlphaFoldDB" id="A0A6C0LK24"/>
<keyword evidence="3" id="KW-0237">DNA synthesis</keyword>
<dbReference type="PIRSF" id="PIRSF035805">
    <property type="entry name" value="TK_cell"/>
    <property type="match status" value="1"/>
</dbReference>
<dbReference type="InterPro" id="IPR027417">
    <property type="entry name" value="P-loop_NTPase"/>
</dbReference>
<proteinExistence type="inferred from homology"/>
<reference evidence="8" key="1">
    <citation type="journal article" date="2020" name="Nature">
        <title>Giant virus diversity and host interactions through global metagenomics.</title>
        <authorList>
            <person name="Schulz F."/>
            <person name="Roux S."/>
            <person name="Paez-Espino D."/>
            <person name="Jungbluth S."/>
            <person name="Walsh D.A."/>
            <person name="Denef V.J."/>
            <person name="McMahon K.D."/>
            <person name="Konstantinidis K.T."/>
            <person name="Eloe-Fadrosh E.A."/>
            <person name="Kyrpides N.C."/>
            <person name="Woyke T."/>
        </authorList>
    </citation>
    <scope>NUCLEOTIDE SEQUENCE</scope>
    <source>
        <strain evidence="8">GVMAG-M-3300027833-11</strain>
    </source>
</reference>
<dbReference type="SUPFAM" id="SSF57716">
    <property type="entry name" value="Glucocorticoid receptor-like (DNA-binding domain)"/>
    <property type="match status" value="1"/>
</dbReference>
<dbReference type="PANTHER" id="PTHR11441">
    <property type="entry name" value="THYMIDINE KINASE"/>
    <property type="match status" value="1"/>
</dbReference>
<comment type="similarity">
    <text evidence="1">Belongs to the thymidine kinase family.</text>
</comment>
<dbReference type="GO" id="GO:0004797">
    <property type="term" value="F:thymidine kinase activity"/>
    <property type="evidence" value="ECO:0007669"/>
    <property type="project" value="UniProtKB-EC"/>
</dbReference>
<evidence type="ECO:0000256" key="7">
    <source>
        <dbReference type="ARBA" id="ARBA00022840"/>
    </source>
</evidence>
<sequence length="200" mass="22953">MDPSDISTNTMTDSGMLHMFIGPMYSGKTSKMHELYKQFKFCQVPTMVINYSEDTRYTDKPELATHDKAMIPCTMASTMSEINVLTDADSTQVYLINEGQFFPDIIEWTRTAISRPFNKKVYICGLDGDFERNTFGDWLSLIAYSDSVTKLRSICCDCRKADAIFSYRLTEEKAQKVIGSSSYIPLCRYCYEERLVSDRL</sequence>
<evidence type="ECO:0000256" key="1">
    <source>
        <dbReference type="ARBA" id="ARBA00007587"/>
    </source>
</evidence>
<name>A0A6C0LK24_9ZZZZ</name>
<keyword evidence="4" id="KW-0808">Transferase</keyword>
<keyword evidence="7" id="KW-0067">ATP-binding</keyword>
<organism evidence="8">
    <name type="scientific">viral metagenome</name>
    <dbReference type="NCBI Taxonomy" id="1070528"/>
    <lineage>
        <taxon>unclassified sequences</taxon>
        <taxon>metagenomes</taxon>
        <taxon>organismal metagenomes</taxon>
    </lineage>
</organism>
<dbReference type="SUPFAM" id="SSF52540">
    <property type="entry name" value="P-loop containing nucleoside triphosphate hydrolases"/>
    <property type="match status" value="1"/>
</dbReference>
<dbReference type="PANTHER" id="PTHR11441:SF0">
    <property type="entry name" value="THYMIDINE KINASE, CYTOSOLIC"/>
    <property type="match status" value="1"/>
</dbReference>
<evidence type="ECO:0000256" key="4">
    <source>
        <dbReference type="ARBA" id="ARBA00022679"/>
    </source>
</evidence>
<dbReference type="Gene3D" id="3.30.60.20">
    <property type="match status" value="1"/>
</dbReference>
<dbReference type="GO" id="GO:0071897">
    <property type="term" value="P:DNA biosynthetic process"/>
    <property type="evidence" value="ECO:0007669"/>
    <property type="project" value="UniProtKB-KW"/>
</dbReference>
<dbReference type="Pfam" id="PF00265">
    <property type="entry name" value="TK"/>
    <property type="match status" value="1"/>
</dbReference>